<evidence type="ECO:0000313" key="2">
    <source>
        <dbReference type="EMBL" id="GBM96959.1"/>
    </source>
</evidence>
<dbReference type="EMBL" id="BGPR01004193">
    <property type="protein sequence ID" value="GBM96959.1"/>
    <property type="molecule type" value="Genomic_DNA"/>
</dbReference>
<comment type="caution">
    <text evidence="2">The sequence shown here is derived from an EMBL/GenBank/DDBJ whole genome shotgun (WGS) entry which is preliminary data.</text>
</comment>
<dbReference type="AlphaFoldDB" id="A0A4Y2K4Y8"/>
<protein>
    <submittedName>
        <fullName evidence="2">Uncharacterized protein</fullName>
    </submittedName>
</protein>
<gene>
    <name evidence="2" type="ORF">AVEN_69327_1</name>
</gene>
<keyword evidence="3" id="KW-1185">Reference proteome</keyword>
<evidence type="ECO:0000256" key="1">
    <source>
        <dbReference type="SAM" id="MobiDB-lite"/>
    </source>
</evidence>
<name>A0A4Y2K4Y8_ARAVE</name>
<reference evidence="2 3" key="1">
    <citation type="journal article" date="2019" name="Sci. Rep.">
        <title>Orb-weaving spider Araneus ventricosus genome elucidates the spidroin gene catalogue.</title>
        <authorList>
            <person name="Kono N."/>
            <person name="Nakamura H."/>
            <person name="Ohtoshi R."/>
            <person name="Moran D.A.P."/>
            <person name="Shinohara A."/>
            <person name="Yoshida Y."/>
            <person name="Fujiwara M."/>
            <person name="Mori M."/>
            <person name="Tomita M."/>
            <person name="Arakawa K."/>
        </authorList>
    </citation>
    <scope>NUCLEOTIDE SEQUENCE [LARGE SCALE GENOMIC DNA]</scope>
</reference>
<organism evidence="2 3">
    <name type="scientific">Araneus ventricosus</name>
    <name type="common">Orbweaver spider</name>
    <name type="synonym">Epeira ventricosa</name>
    <dbReference type="NCBI Taxonomy" id="182803"/>
    <lineage>
        <taxon>Eukaryota</taxon>
        <taxon>Metazoa</taxon>
        <taxon>Ecdysozoa</taxon>
        <taxon>Arthropoda</taxon>
        <taxon>Chelicerata</taxon>
        <taxon>Arachnida</taxon>
        <taxon>Araneae</taxon>
        <taxon>Araneomorphae</taxon>
        <taxon>Entelegynae</taxon>
        <taxon>Araneoidea</taxon>
        <taxon>Araneidae</taxon>
        <taxon>Araneus</taxon>
    </lineage>
</organism>
<proteinExistence type="predicted"/>
<evidence type="ECO:0000313" key="3">
    <source>
        <dbReference type="Proteomes" id="UP000499080"/>
    </source>
</evidence>
<feature type="region of interest" description="Disordered" evidence="1">
    <location>
        <begin position="51"/>
        <end position="77"/>
    </location>
</feature>
<accession>A0A4Y2K4Y8</accession>
<dbReference type="Proteomes" id="UP000499080">
    <property type="component" value="Unassembled WGS sequence"/>
</dbReference>
<sequence length="150" mass="16897">MTKTTPELAPHSPSFGIKPAGGCLTHHAPGTQTWRFSVESSFGPGALRIRNRNLTTRPPRPLLHVENGRPNLSGGTNSRRIILGLFRNFEPRSDDEDDTRAGNPYPKHHIKGKAFAHDVKWGPRPTYPVDFQWNRIPNLELSAQKSRPYQ</sequence>